<gene>
    <name evidence="2" type="ORF">SPIL2461_LOCUS9400</name>
</gene>
<sequence length="347" mass="38460">MSAEQALQIVRGISSAVTGVERSDANDQEMRAAAGRVCTSLMFFIEHPDSRVQVHCVGMVRKCYERYRDAISEEDMPKVRQAYANCVKMAAEDTLIEDKKTALNMLGWIVSRADGAEFARSYHDDELDVTSKAKDQGGQVALKEPLQQDNEELRASLLEQVIKMPQVVSVTFEAEFVIVATRTAADARNANFLADLLNVMMEQGAHGVSLVNSRTCGTSALTGGSCATSSTAMPAEGGRQEESNKAGQDQDQEATVPAYLDDELDQGAAERLGAEHLQQGDSSLPQWTFFSQQSWLDQRKLQEYEDDPSIAARLAKKKQQQQQKHEEETSRISRFTSWLVGWQKDKA</sequence>
<organism evidence="2 3">
    <name type="scientific">Symbiodinium pilosum</name>
    <name type="common">Dinoflagellate</name>
    <dbReference type="NCBI Taxonomy" id="2952"/>
    <lineage>
        <taxon>Eukaryota</taxon>
        <taxon>Sar</taxon>
        <taxon>Alveolata</taxon>
        <taxon>Dinophyceae</taxon>
        <taxon>Suessiales</taxon>
        <taxon>Symbiodiniaceae</taxon>
        <taxon>Symbiodinium</taxon>
    </lineage>
</organism>
<dbReference type="EMBL" id="CAJNIZ010016335">
    <property type="protein sequence ID" value="CAE7384575.1"/>
    <property type="molecule type" value="Genomic_DNA"/>
</dbReference>
<evidence type="ECO:0000256" key="1">
    <source>
        <dbReference type="SAM" id="MobiDB-lite"/>
    </source>
</evidence>
<feature type="region of interest" description="Disordered" evidence="1">
    <location>
        <begin position="221"/>
        <end position="252"/>
    </location>
</feature>
<dbReference type="AlphaFoldDB" id="A0A812QJG5"/>
<accession>A0A812QJG5</accession>
<comment type="caution">
    <text evidence="2">The sequence shown here is derived from an EMBL/GenBank/DDBJ whole genome shotgun (WGS) entry which is preliminary data.</text>
</comment>
<keyword evidence="3" id="KW-1185">Reference proteome</keyword>
<dbReference type="Proteomes" id="UP000649617">
    <property type="component" value="Unassembled WGS sequence"/>
</dbReference>
<feature type="region of interest" description="Disordered" evidence="1">
    <location>
        <begin position="307"/>
        <end position="330"/>
    </location>
</feature>
<evidence type="ECO:0000313" key="2">
    <source>
        <dbReference type="EMBL" id="CAE7384575.1"/>
    </source>
</evidence>
<reference evidence="2" key="1">
    <citation type="submission" date="2021-02" db="EMBL/GenBank/DDBJ databases">
        <authorList>
            <person name="Dougan E. K."/>
            <person name="Rhodes N."/>
            <person name="Thang M."/>
            <person name="Chan C."/>
        </authorList>
    </citation>
    <scope>NUCLEOTIDE SEQUENCE</scope>
</reference>
<name>A0A812QJG5_SYMPI</name>
<protein>
    <submittedName>
        <fullName evidence="2">Uncharacterized protein</fullName>
    </submittedName>
</protein>
<proteinExistence type="predicted"/>
<dbReference type="OrthoDB" id="415916at2759"/>
<evidence type="ECO:0000313" key="3">
    <source>
        <dbReference type="Proteomes" id="UP000649617"/>
    </source>
</evidence>
<feature type="compositionally biased region" description="Polar residues" evidence="1">
    <location>
        <begin position="221"/>
        <end position="232"/>
    </location>
</feature>